<accession>A0A930Y3K0</accession>
<feature type="non-terminal residue" evidence="1">
    <location>
        <position position="1"/>
    </location>
</feature>
<proteinExistence type="predicted"/>
<keyword evidence="2" id="KW-1185">Reference proteome</keyword>
<comment type="caution">
    <text evidence="1">The sequence shown here is derived from an EMBL/GenBank/DDBJ whole genome shotgun (WGS) entry which is preliminary data.</text>
</comment>
<dbReference type="Proteomes" id="UP000604381">
    <property type="component" value="Unassembled WGS sequence"/>
</dbReference>
<dbReference type="EMBL" id="JADHEI010000058">
    <property type="protein sequence ID" value="MBF2735971.1"/>
    <property type="molecule type" value="Genomic_DNA"/>
</dbReference>
<gene>
    <name evidence="1" type="ORF">ISN26_07925</name>
</gene>
<organism evidence="1 2">
    <name type="scientific">Candidatus Amphirhobacter heronislandensis</name>
    <dbReference type="NCBI Taxonomy" id="1732024"/>
    <lineage>
        <taxon>Bacteria</taxon>
        <taxon>Pseudomonadati</taxon>
        <taxon>Pseudomonadota</taxon>
        <taxon>Gammaproteobacteria</taxon>
        <taxon>Candidatus Tethybacterales</taxon>
        <taxon>Candidatus Tethybacteraceae</taxon>
        <taxon>Candidatus Amphirhobacter</taxon>
    </lineage>
</organism>
<sequence>AQDRVGAFALAELCGMFAFVALSTDGKERLGGNALSQYAEFLLKAEVLSQEELSGLWQQNSDPILLVRGTREACVQTAAGLLGGQVRYAFLELFSQAGGLRLTPGAADRCLRLLERLEKFQAPLTEEELAARSAAADKKDFLGMDELTAALERAAAGGGDAKEGGRALASLGCALSYGMAYSYARDWIGLPIFRRYAAAVSAAGFRGHRELAKLWDEEDGVAKPMREACQQAGQEVSSKLSHYLGLLVADVLGRTGGVALGAGAAEEAQAMIERVRAGEEMVEEDERRRLDEVFAAEFKGRAIWLKQELRRIAGDETIH</sequence>
<name>A0A930Y3K0_9GAMM</name>
<protein>
    <submittedName>
        <fullName evidence="1">Uncharacterized protein</fullName>
    </submittedName>
</protein>
<evidence type="ECO:0000313" key="1">
    <source>
        <dbReference type="EMBL" id="MBF2735971.1"/>
    </source>
</evidence>
<evidence type="ECO:0000313" key="2">
    <source>
        <dbReference type="Proteomes" id="UP000604381"/>
    </source>
</evidence>
<reference evidence="1" key="1">
    <citation type="submission" date="2020-10" db="EMBL/GenBank/DDBJ databases">
        <title>An improved Amphimedon queenslandica hologenome assembly reveals how three proteobacterial symbionts can extend the metabolic phenotypic of their marine sponge host.</title>
        <authorList>
            <person name="Degnan B."/>
            <person name="Degnan S."/>
            <person name="Xiang X."/>
        </authorList>
    </citation>
    <scope>NUCLEOTIDE SEQUENCE</scope>
    <source>
        <strain evidence="1">AqS2</strain>
    </source>
</reference>
<dbReference type="AlphaFoldDB" id="A0A930Y3K0"/>